<keyword evidence="3" id="KW-1185">Reference proteome</keyword>
<dbReference type="EMBL" id="KE161549">
    <property type="protein sequence ID" value="EPQ04425.1"/>
    <property type="molecule type" value="Genomic_DNA"/>
</dbReference>
<reference evidence="2 3" key="1">
    <citation type="journal article" date="2013" name="Nat. Commun.">
        <title>Genome analysis reveals insights into physiology and longevity of the Brandt's bat Myotis brandtii.</title>
        <authorList>
            <person name="Seim I."/>
            <person name="Fang X."/>
            <person name="Xiong Z."/>
            <person name="Lobanov A.V."/>
            <person name="Huang Z."/>
            <person name="Ma S."/>
            <person name="Feng Y."/>
            <person name="Turanov A.A."/>
            <person name="Zhu Y."/>
            <person name="Lenz T.L."/>
            <person name="Gerashchenko M.V."/>
            <person name="Fan D."/>
            <person name="Hee Yim S."/>
            <person name="Yao X."/>
            <person name="Jordan D."/>
            <person name="Xiong Y."/>
            <person name="Ma Y."/>
            <person name="Lyapunov A.N."/>
            <person name="Chen G."/>
            <person name="Kulakova O.I."/>
            <person name="Sun Y."/>
            <person name="Lee S.G."/>
            <person name="Bronson R.T."/>
            <person name="Moskalev A.A."/>
            <person name="Sunyaev S.R."/>
            <person name="Zhang G."/>
            <person name="Krogh A."/>
            <person name="Wang J."/>
            <person name="Gladyshev V.N."/>
        </authorList>
    </citation>
    <scope>NUCLEOTIDE SEQUENCE [LARGE SCALE GENOMIC DNA]</scope>
</reference>
<evidence type="ECO:0000256" key="1">
    <source>
        <dbReference type="SAM" id="MobiDB-lite"/>
    </source>
</evidence>
<protein>
    <submittedName>
        <fullName evidence="2">Uncharacterized protein</fullName>
    </submittedName>
</protein>
<proteinExistence type="predicted"/>
<accession>S7MLP4</accession>
<sequence length="55" mass="6270">MMQKSSKHWGGERRLQLERQRKLQKLQQETLRGPVGAPDSQREGTSAMAAGLFFL</sequence>
<evidence type="ECO:0000313" key="2">
    <source>
        <dbReference type="EMBL" id="EPQ04425.1"/>
    </source>
</evidence>
<dbReference type="AlphaFoldDB" id="S7MLP4"/>
<organism evidence="2 3">
    <name type="scientific">Myotis brandtii</name>
    <name type="common">Brandt's bat</name>
    <dbReference type="NCBI Taxonomy" id="109478"/>
    <lineage>
        <taxon>Eukaryota</taxon>
        <taxon>Metazoa</taxon>
        <taxon>Chordata</taxon>
        <taxon>Craniata</taxon>
        <taxon>Vertebrata</taxon>
        <taxon>Euteleostomi</taxon>
        <taxon>Mammalia</taxon>
        <taxon>Eutheria</taxon>
        <taxon>Laurasiatheria</taxon>
        <taxon>Chiroptera</taxon>
        <taxon>Yangochiroptera</taxon>
        <taxon>Vespertilionidae</taxon>
        <taxon>Myotis</taxon>
    </lineage>
</organism>
<dbReference type="Proteomes" id="UP000052978">
    <property type="component" value="Unassembled WGS sequence"/>
</dbReference>
<gene>
    <name evidence="2" type="ORF">D623_10026067</name>
</gene>
<feature type="region of interest" description="Disordered" evidence="1">
    <location>
        <begin position="20"/>
        <end position="44"/>
    </location>
</feature>
<name>S7MLP4_MYOBR</name>
<evidence type="ECO:0000313" key="3">
    <source>
        <dbReference type="Proteomes" id="UP000052978"/>
    </source>
</evidence>